<keyword evidence="4 9" id="KW-0812">Transmembrane</keyword>
<proteinExistence type="inferred from homology"/>
<evidence type="ECO:0000256" key="2">
    <source>
        <dbReference type="ARBA" id="ARBA00009436"/>
    </source>
</evidence>
<dbReference type="GO" id="GO:0034975">
    <property type="term" value="P:protein folding in endoplasmic reticulum"/>
    <property type="evidence" value="ECO:0007669"/>
    <property type="project" value="TreeGrafter"/>
</dbReference>
<dbReference type="InterPro" id="IPR029008">
    <property type="entry name" value="EMC6-like"/>
</dbReference>
<dbReference type="STRING" id="136037.A0A067RRR0"/>
<keyword evidence="5" id="KW-0256">Endoplasmic reticulum</keyword>
<dbReference type="GO" id="GO:0072546">
    <property type="term" value="C:EMC complex"/>
    <property type="evidence" value="ECO:0007669"/>
    <property type="project" value="InterPro"/>
</dbReference>
<accession>A0A067RRR0</accession>
<feature type="transmembrane region" description="Helical" evidence="9">
    <location>
        <begin position="94"/>
        <end position="115"/>
    </location>
</feature>
<evidence type="ECO:0000256" key="1">
    <source>
        <dbReference type="ARBA" id="ARBA00004477"/>
    </source>
</evidence>
<dbReference type="eggNOG" id="KOG4455">
    <property type="taxonomic scope" value="Eukaryota"/>
</dbReference>
<keyword evidence="7 9" id="KW-0472">Membrane</keyword>
<evidence type="ECO:0000256" key="9">
    <source>
        <dbReference type="SAM" id="Phobius"/>
    </source>
</evidence>
<keyword evidence="6 9" id="KW-1133">Transmembrane helix</keyword>
<organism evidence="10 11">
    <name type="scientific">Zootermopsis nevadensis</name>
    <name type="common">Dampwood termite</name>
    <dbReference type="NCBI Taxonomy" id="136037"/>
    <lineage>
        <taxon>Eukaryota</taxon>
        <taxon>Metazoa</taxon>
        <taxon>Ecdysozoa</taxon>
        <taxon>Arthropoda</taxon>
        <taxon>Hexapoda</taxon>
        <taxon>Insecta</taxon>
        <taxon>Pterygota</taxon>
        <taxon>Neoptera</taxon>
        <taxon>Polyneoptera</taxon>
        <taxon>Dictyoptera</taxon>
        <taxon>Blattodea</taxon>
        <taxon>Blattoidea</taxon>
        <taxon>Termitoidae</taxon>
        <taxon>Termopsidae</taxon>
        <taxon>Zootermopsis</taxon>
    </lineage>
</organism>
<dbReference type="Proteomes" id="UP000027135">
    <property type="component" value="Unassembled WGS sequence"/>
</dbReference>
<comment type="similarity">
    <text evidence="2">Belongs to the EMC6 family.</text>
</comment>
<dbReference type="InParanoid" id="A0A067RRR0"/>
<dbReference type="OMA" id="IVYLLAH"/>
<dbReference type="PANTHER" id="PTHR20994:SF0">
    <property type="entry name" value="ER MEMBRANE PROTEIN COMPLEX SUBUNIT 6"/>
    <property type="match status" value="1"/>
</dbReference>
<evidence type="ECO:0000313" key="11">
    <source>
        <dbReference type="Proteomes" id="UP000027135"/>
    </source>
</evidence>
<dbReference type="AlphaFoldDB" id="A0A067RRR0"/>
<evidence type="ECO:0000313" key="10">
    <source>
        <dbReference type="EMBL" id="KDR23355.1"/>
    </source>
</evidence>
<dbReference type="FunCoup" id="A0A067RRR0">
    <property type="interactions" value="870"/>
</dbReference>
<dbReference type="Pfam" id="PF07019">
    <property type="entry name" value="EMC6"/>
    <property type="match status" value="1"/>
</dbReference>
<evidence type="ECO:0000256" key="3">
    <source>
        <dbReference type="ARBA" id="ARBA00020827"/>
    </source>
</evidence>
<dbReference type="PANTHER" id="PTHR20994">
    <property type="entry name" value="ER MEMBRANE PROTEIN COMPLEX SUBUNIT 6"/>
    <property type="match status" value="1"/>
</dbReference>
<evidence type="ECO:0000256" key="5">
    <source>
        <dbReference type="ARBA" id="ARBA00022824"/>
    </source>
</evidence>
<reference evidence="10 11" key="1">
    <citation type="journal article" date="2014" name="Nat. Commun.">
        <title>Molecular traces of alternative social organization in a termite genome.</title>
        <authorList>
            <person name="Terrapon N."/>
            <person name="Li C."/>
            <person name="Robertson H.M."/>
            <person name="Ji L."/>
            <person name="Meng X."/>
            <person name="Booth W."/>
            <person name="Chen Z."/>
            <person name="Childers C.P."/>
            <person name="Glastad K.M."/>
            <person name="Gokhale K."/>
            <person name="Gowin J."/>
            <person name="Gronenberg W."/>
            <person name="Hermansen R.A."/>
            <person name="Hu H."/>
            <person name="Hunt B.G."/>
            <person name="Huylmans A.K."/>
            <person name="Khalil S.M."/>
            <person name="Mitchell R.D."/>
            <person name="Munoz-Torres M.C."/>
            <person name="Mustard J.A."/>
            <person name="Pan H."/>
            <person name="Reese J.T."/>
            <person name="Scharf M.E."/>
            <person name="Sun F."/>
            <person name="Vogel H."/>
            <person name="Xiao J."/>
            <person name="Yang W."/>
            <person name="Yang Z."/>
            <person name="Yang Z."/>
            <person name="Zhou J."/>
            <person name="Zhu J."/>
            <person name="Brent C.S."/>
            <person name="Elsik C.G."/>
            <person name="Goodisman M.A."/>
            <person name="Liberles D.A."/>
            <person name="Roe R.M."/>
            <person name="Vargo E.L."/>
            <person name="Vilcinskas A."/>
            <person name="Wang J."/>
            <person name="Bornberg-Bauer E."/>
            <person name="Korb J."/>
            <person name="Zhang G."/>
            <person name="Liebig J."/>
        </authorList>
    </citation>
    <scope>NUCLEOTIDE SEQUENCE [LARGE SCALE GENOMIC DNA]</scope>
    <source>
        <tissue evidence="10">Whole organism</tissue>
    </source>
</reference>
<evidence type="ECO:0000256" key="8">
    <source>
        <dbReference type="ARBA" id="ARBA00031072"/>
    </source>
</evidence>
<dbReference type="EMBL" id="KK852463">
    <property type="protein sequence ID" value="KDR23355.1"/>
    <property type="molecule type" value="Genomic_DNA"/>
</dbReference>
<keyword evidence="11" id="KW-1185">Reference proteome</keyword>
<sequence length="125" mass="14113">MVIGRVKTKVEKSGEIVAYSEIAVRNNASVVEYCRTSMAALSGGTAGLLGITGFYGFGFYIFAVVGLWLLILLKAGSNWKKYFISRRMLLTNGFFGSLFVSFENITLMFVMWFTLKALFYYMYVK</sequence>
<feature type="transmembrane region" description="Helical" evidence="9">
    <location>
        <begin position="48"/>
        <end position="73"/>
    </location>
</feature>
<name>A0A067RRR0_ZOONE</name>
<gene>
    <name evidence="10" type="ORF">L798_05316</name>
</gene>
<evidence type="ECO:0000256" key="4">
    <source>
        <dbReference type="ARBA" id="ARBA00022692"/>
    </source>
</evidence>
<evidence type="ECO:0000256" key="6">
    <source>
        <dbReference type="ARBA" id="ARBA00022989"/>
    </source>
</evidence>
<dbReference type="InterPro" id="IPR008504">
    <property type="entry name" value="Emc6"/>
</dbReference>
<dbReference type="GO" id="GO:0000045">
    <property type="term" value="P:autophagosome assembly"/>
    <property type="evidence" value="ECO:0007669"/>
    <property type="project" value="TreeGrafter"/>
</dbReference>
<comment type="subcellular location">
    <subcellularLocation>
        <location evidence="1">Endoplasmic reticulum membrane</location>
        <topology evidence="1">Multi-pass membrane protein</topology>
    </subcellularLocation>
</comment>
<evidence type="ECO:0000256" key="7">
    <source>
        <dbReference type="ARBA" id="ARBA00023136"/>
    </source>
</evidence>
<protein>
    <recommendedName>
        <fullName evidence="3">ER membrane protein complex subunit 6</fullName>
    </recommendedName>
    <alternativeName>
        <fullName evidence="8">Transmembrane protein 93</fullName>
    </alternativeName>
</protein>